<dbReference type="Proteomes" id="UP000582659">
    <property type="component" value="Unassembled WGS sequence"/>
</dbReference>
<evidence type="ECO:0000259" key="2">
    <source>
        <dbReference type="PROSITE" id="PS51199"/>
    </source>
</evidence>
<name>A0A1I7RRE5_BURXY</name>
<dbReference type="SMR" id="A0A1I7RRE5"/>
<dbReference type="PANTHER" id="PTHR12873">
    <property type="entry name" value="T7-LIKE MITOCHONDRIAL DNA HELICASE"/>
    <property type="match status" value="1"/>
</dbReference>
<accession>A0A1I7RRE5</accession>
<feature type="region of interest" description="Disordered" evidence="1">
    <location>
        <begin position="1"/>
        <end position="67"/>
    </location>
</feature>
<dbReference type="eggNOG" id="KOG2373">
    <property type="taxonomic scope" value="Eukaryota"/>
</dbReference>
<dbReference type="Proteomes" id="UP000659654">
    <property type="component" value="Unassembled WGS sequence"/>
</dbReference>
<dbReference type="PROSITE" id="PS51199">
    <property type="entry name" value="SF4_HELICASE"/>
    <property type="match status" value="1"/>
</dbReference>
<dbReference type="WBParaSite" id="BXY_0329200.1">
    <property type="protein sequence ID" value="BXY_0329200.1"/>
    <property type="gene ID" value="BXY_0329200"/>
</dbReference>
<keyword evidence="6" id="KW-1185">Reference proteome</keyword>
<feature type="domain" description="SF4 helicase" evidence="2">
    <location>
        <begin position="420"/>
        <end position="706"/>
    </location>
</feature>
<dbReference type="InterPro" id="IPR027417">
    <property type="entry name" value="P-loop_NTPase"/>
</dbReference>
<organism evidence="5 7">
    <name type="scientific">Bursaphelenchus xylophilus</name>
    <name type="common">Pinewood nematode worm</name>
    <name type="synonym">Aphelenchoides xylophilus</name>
    <dbReference type="NCBI Taxonomy" id="6326"/>
    <lineage>
        <taxon>Eukaryota</taxon>
        <taxon>Metazoa</taxon>
        <taxon>Ecdysozoa</taxon>
        <taxon>Nematoda</taxon>
        <taxon>Chromadorea</taxon>
        <taxon>Rhabditida</taxon>
        <taxon>Tylenchina</taxon>
        <taxon>Tylenchomorpha</taxon>
        <taxon>Aphelenchoidea</taxon>
        <taxon>Aphelenchoididae</taxon>
        <taxon>Bursaphelenchus</taxon>
    </lineage>
</organism>
<evidence type="ECO:0000313" key="3">
    <source>
        <dbReference type="EMBL" id="CAD5234914.1"/>
    </source>
</evidence>
<evidence type="ECO:0000256" key="1">
    <source>
        <dbReference type="SAM" id="MobiDB-lite"/>
    </source>
</evidence>
<proteinExistence type="predicted"/>
<dbReference type="Gene3D" id="3.40.50.300">
    <property type="entry name" value="P-loop containing nucleotide triphosphate hydrolases"/>
    <property type="match status" value="1"/>
</dbReference>
<dbReference type="GO" id="GO:0005524">
    <property type="term" value="F:ATP binding"/>
    <property type="evidence" value="ECO:0007669"/>
    <property type="project" value="InterPro"/>
</dbReference>
<dbReference type="Proteomes" id="UP000095284">
    <property type="component" value="Unplaced"/>
</dbReference>
<feature type="region of interest" description="Disordered" evidence="1">
    <location>
        <begin position="119"/>
        <end position="176"/>
    </location>
</feature>
<dbReference type="GO" id="GO:0005739">
    <property type="term" value="C:mitochondrion"/>
    <property type="evidence" value="ECO:0007669"/>
    <property type="project" value="TreeGrafter"/>
</dbReference>
<dbReference type="EMBL" id="CAJFCV020000006">
    <property type="protein sequence ID" value="CAG9130979.1"/>
    <property type="molecule type" value="Genomic_DNA"/>
</dbReference>
<evidence type="ECO:0000313" key="4">
    <source>
        <dbReference type="EMBL" id="CAG9130979.1"/>
    </source>
</evidence>
<evidence type="ECO:0000313" key="5">
    <source>
        <dbReference type="Proteomes" id="UP000095284"/>
    </source>
</evidence>
<dbReference type="SUPFAM" id="SSF56731">
    <property type="entry name" value="DNA primase core"/>
    <property type="match status" value="1"/>
</dbReference>
<dbReference type="InterPro" id="IPR007694">
    <property type="entry name" value="DNA_helicase_DnaB-like_C"/>
</dbReference>
<dbReference type="Pfam" id="PF13481">
    <property type="entry name" value="AAA_25"/>
    <property type="match status" value="1"/>
</dbReference>
<dbReference type="GO" id="GO:0006264">
    <property type="term" value="P:mitochondrial DNA replication"/>
    <property type="evidence" value="ECO:0007669"/>
    <property type="project" value="TreeGrafter"/>
</dbReference>
<dbReference type="EMBL" id="CAJFDI010000006">
    <property type="protein sequence ID" value="CAD5234914.1"/>
    <property type="molecule type" value="Genomic_DNA"/>
</dbReference>
<reference evidence="4" key="2">
    <citation type="submission" date="2020-08" db="EMBL/GenBank/DDBJ databases">
        <authorList>
            <person name="Kikuchi T."/>
        </authorList>
    </citation>
    <scope>NUCLEOTIDE SEQUENCE</scope>
    <source>
        <strain evidence="3">Ka4C1</strain>
    </source>
</reference>
<dbReference type="AlphaFoldDB" id="A0A1I7RRE5"/>
<feature type="compositionally biased region" description="Polar residues" evidence="1">
    <location>
        <begin position="26"/>
        <end position="35"/>
    </location>
</feature>
<dbReference type="OrthoDB" id="275278at2759"/>
<dbReference type="InterPro" id="IPR027032">
    <property type="entry name" value="Twinkle-like"/>
</dbReference>
<evidence type="ECO:0000313" key="6">
    <source>
        <dbReference type="Proteomes" id="UP000659654"/>
    </source>
</evidence>
<sequence length="708" mass="80877">MSRHQHTSEQAEEKDQKKSVAFVVDFNSSPTTSSPPEKMSETPTQKKKQVPPLPKKGGKALKPVQNDELDRVALTGIEDLDSDLFDNISYLDLMTKKHDRDERKRREHMDNLRKLRENAEKISARGQPPANELSNFANSTDQVTSDATQISDESTDFASDPDGADNKIQPATPTSMNVDPAIRHIWNEAIDLSEVRNVDDQAEFRSLLAQLGIDQISAATLSRYNVRGHMDHYDHPALCYPRYRGPATRNKVPSGLKIIRYLGDKLEKENLPEDELKPGKFSGIFGYHMITPADNRVVLTTNERDALAVYDSTNGIPALSLPLGERLDQNVMSYLEDFDLIYLWFPLIHEKHAKDYASYLNSARCYIITKPERPVELLRDDRSGEILKGILEAVRVRFRGFRSLIDIREEVKNELVQSNSRTVGFAQWKRLEALNRYLKGFRPGELTVLTGGTGYGKTTFLCEYSMDLFSQGVRTMFCSFEMPDEKILKWMLVQFAAPAHIRSLARSRTYHNGLKLPLHRVDHHQTVEAWLDKFERSHGEMIIMKTNEFRNKTVSQMADEIQAQVVAAGIQHVVIDNLQFLVGMATLSNEASTAQDKYNTQDRFIGRLRRMANDLGIHITVVVHSRKISDAEDLELQHIGGSARITQEADNVLAIQRRRDPSDRSRERKFLYILKNRYGGRRVESDRLEMIFQQATYTYTLVDHSQPK</sequence>
<dbReference type="SUPFAM" id="SSF52540">
    <property type="entry name" value="P-loop containing nucleoside triphosphate hydrolases"/>
    <property type="match status" value="1"/>
</dbReference>
<dbReference type="PANTHER" id="PTHR12873:SF0">
    <property type="entry name" value="TWINKLE MTDNA HELICASE"/>
    <property type="match status" value="1"/>
</dbReference>
<protein>
    <submittedName>
        <fullName evidence="3">(pine wood nematode) hypothetical protein</fullName>
    </submittedName>
    <submittedName>
        <fullName evidence="7">SF4 helicase domain-containing protein</fullName>
    </submittedName>
</protein>
<dbReference type="GO" id="GO:0003697">
    <property type="term" value="F:single-stranded DNA binding"/>
    <property type="evidence" value="ECO:0007669"/>
    <property type="project" value="InterPro"/>
</dbReference>
<evidence type="ECO:0000313" key="7">
    <source>
        <dbReference type="WBParaSite" id="BXY_0329200.1"/>
    </source>
</evidence>
<feature type="compositionally biased region" description="Basic and acidic residues" evidence="1">
    <location>
        <begin position="1"/>
        <end position="18"/>
    </location>
</feature>
<feature type="compositionally biased region" description="Polar residues" evidence="1">
    <location>
        <begin position="132"/>
        <end position="152"/>
    </location>
</feature>
<reference evidence="7" key="1">
    <citation type="submission" date="2016-11" db="UniProtKB">
        <authorList>
            <consortium name="WormBaseParasite"/>
        </authorList>
    </citation>
    <scope>IDENTIFICATION</scope>
</reference>
<gene>
    <name evidence="3" type="ORF">BXYJ_LOCUS15005</name>
</gene>
<dbReference type="GO" id="GO:0043139">
    <property type="term" value="F:5'-3' DNA helicase activity"/>
    <property type="evidence" value="ECO:0007669"/>
    <property type="project" value="InterPro"/>
</dbReference>